<name>A0A1I5WPZ9_9LACT</name>
<dbReference type="STRING" id="82801.SAMN04488506_1020"/>
<proteinExistence type="inferred from homology"/>
<dbReference type="GO" id="GO:0009294">
    <property type="term" value="P:DNA-mediated transformation"/>
    <property type="evidence" value="ECO:0007669"/>
    <property type="project" value="InterPro"/>
</dbReference>
<evidence type="ECO:0000313" key="3">
    <source>
        <dbReference type="EMBL" id="SFQ21809.1"/>
    </source>
</evidence>
<dbReference type="NCBIfam" id="TIGR00732">
    <property type="entry name" value="dprA"/>
    <property type="match status" value="1"/>
</dbReference>
<evidence type="ECO:0000313" key="4">
    <source>
        <dbReference type="Proteomes" id="UP000199136"/>
    </source>
</evidence>
<dbReference type="PANTHER" id="PTHR43022:SF1">
    <property type="entry name" value="PROTEIN SMF"/>
    <property type="match status" value="1"/>
</dbReference>
<keyword evidence="4" id="KW-1185">Reference proteome</keyword>
<dbReference type="EMBL" id="FOXW01000003">
    <property type="protein sequence ID" value="SFQ21809.1"/>
    <property type="molecule type" value="Genomic_DNA"/>
</dbReference>
<dbReference type="PANTHER" id="PTHR43022">
    <property type="entry name" value="PROTEIN SMF"/>
    <property type="match status" value="1"/>
</dbReference>
<accession>A0A1I5WPZ9</accession>
<reference evidence="3 4" key="1">
    <citation type="submission" date="2016-10" db="EMBL/GenBank/DDBJ databases">
        <authorList>
            <person name="de Groot N.N."/>
        </authorList>
    </citation>
    <scope>NUCLEOTIDE SEQUENCE [LARGE SCALE GENOMIC DNA]</scope>
    <source>
        <strain evidence="3 4">DSM 20581</strain>
    </source>
</reference>
<sequence>MLEIDNINQVMLHFSLCKGLDATQRIMMGVILMEEPNVTLAELADRVGMKEKQKALFYASYAAIDLEQIIEDYKKLGIQWVSFFDASFPHYLRHIYDPPSLLFYKGNIDLLKENLLSVVGSRAHSRYAAEVLEAFVPRLIGNDFVLVSGLAKGVDTLTHQLTIKHSGKTVAVIGCGLDQCYPYENKVLQEVIAKEHLLLSEYPAGTKPLRHHFPMRNRIIAGISLGTLVIEAKYRSGSLITANIALKEGREVFAVPGNITSPFSGGTNDLIVQGATCVLSGEMLVENYLK</sequence>
<gene>
    <name evidence="3" type="ORF">SAMN04488506_1020</name>
</gene>
<dbReference type="Proteomes" id="UP000199136">
    <property type="component" value="Unassembled WGS sequence"/>
</dbReference>
<evidence type="ECO:0000256" key="1">
    <source>
        <dbReference type="ARBA" id="ARBA00006525"/>
    </source>
</evidence>
<feature type="domain" description="Smf/DprA SLOG" evidence="2">
    <location>
        <begin position="81"/>
        <end position="287"/>
    </location>
</feature>
<organism evidence="3 4">
    <name type="scientific">Desemzia incerta</name>
    <dbReference type="NCBI Taxonomy" id="82801"/>
    <lineage>
        <taxon>Bacteria</taxon>
        <taxon>Bacillati</taxon>
        <taxon>Bacillota</taxon>
        <taxon>Bacilli</taxon>
        <taxon>Lactobacillales</taxon>
        <taxon>Carnobacteriaceae</taxon>
        <taxon>Desemzia</taxon>
    </lineage>
</organism>
<comment type="similarity">
    <text evidence="1">Belongs to the DprA/Smf family.</text>
</comment>
<dbReference type="Gene3D" id="3.40.50.450">
    <property type="match status" value="1"/>
</dbReference>
<dbReference type="SUPFAM" id="SSF102405">
    <property type="entry name" value="MCP/YpsA-like"/>
    <property type="match status" value="1"/>
</dbReference>
<dbReference type="InterPro" id="IPR003488">
    <property type="entry name" value="DprA"/>
</dbReference>
<dbReference type="InterPro" id="IPR057666">
    <property type="entry name" value="DrpA_SLOG"/>
</dbReference>
<dbReference type="RefSeq" id="WP_244887654.1">
    <property type="nucleotide sequence ID" value="NZ_FOXW01000003.1"/>
</dbReference>
<evidence type="ECO:0000259" key="2">
    <source>
        <dbReference type="Pfam" id="PF02481"/>
    </source>
</evidence>
<dbReference type="Pfam" id="PF02481">
    <property type="entry name" value="DNA_processg_A"/>
    <property type="match status" value="1"/>
</dbReference>
<protein>
    <submittedName>
        <fullName evidence="3">DNA processing protein</fullName>
    </submittedName>
</protein>
<dbReference type="AlphaFoldDB" id="A0A1I5WPZ9"/>